<dbReference type="PRINTS" id="PR00070">
    <property type="entry name" value="DHFR"/>
</dbReference>
<dbReference type="InterPro" id="IPR017925">
    <property type="entry name" value="DHFR_CS"/>
</dbReference>
<dbReference type="UniPathway" id="UPA00077">
    <property type="reaction ID" value="UER00158"/>
</dbReference>
<evidence type="ECO:0000256" key="2">
    <source>
        <dbReference type="ARBA" id="ARBA00009539"/>
    </source>
</evidence>
<gene>
    <name evidence="9" type="primary">dfrA</name>
    <name evidence="9" type="ORF">SHELI_v1c06970</name>
</gene>
<comment type="similarity">
    <text evidence="2 7">Belongs to the dihydrofolate reductase family.</text>
</comment>
<dbReference type="GO" id="GO:0046452">
    <property type="term" value="P:dihydrofolate metabolic process"/>
    <property type="evidence" value="ECO:0007669"/>
    <property type="project" value="TreeGrafter"/>
</dbReference>
<evidence type="ECO:0000259" key="8">
    <source>
        <dbReference type="PROSITE" id="PS51330"/>
    </source>
</evidence>
<evidence type="ECO:0000256" key="1">
    <source>
        <dbReference type="ARBA" id="ARBA00004903"/>
    </source>
</evidence>
<evidence type="ECO:0000256" key="6">
    <source>
        <dbReference type="ARBA" id="ARBA00023002"/>
    </source>
</evidence>
<evidence type="ECO:0000313" key="9">
    <source>
        <dbReference type="EMBL" id="AOG60646.1"/>
    </source>
</evidence>
<dbReference type="RefSeq" id="WP_069116742.1">
    <property type="nucleotide sequence ID" value="NZ_CP017015.1"/>
</dbReference>
<dbReference type="KEGG" id="shj:SHELI_v1c06970"/>
<dbReference type="AlphaFoldDB" id="A0A1B3SL39"/>
<evidence type="ECO:0000256" key="7">
    <source>
        <dbReference type="RuleBase" id="RU004474"/>
    </source>
</evidence>
<evidence type="ECO:0000256" key="5">
    <source>
        <dbReference type="ARBA" id="ARBA00022857"/>
    </source>
</evidence>
<dbReference type="PROSITE" id="PS00075">
    <property type="entry name" value="DHFR_1"/>
    <property type="match status" value="1"/>
</dbReference>
<dbReference type="STRING" id="216938.SHELI_v1c06970"/>
<proteinExistence type="inferred from homology"/>
<sequence>MITLVWAQSQNEVIGKEGKLPWNIKQEMQHFIDYTRGKTVLMGRLTWESLKLKPLPNRKNIVITRKGLDFEHKNLEINNNLEIVLKDFKNSSEELIIIGGKQIFDIAINFADKLVVSYIYENYDGDIFATKIPDNSFKVLDIKKFDEFEVITYERK</sequence>
<protein>
    <recommendedName>
        <fullName evidence="3">dihydrofolate reductase</fullName>
        <ecNumber evidence="3">1.5.1.3</ecNumber>
    </recommendedName>
</protein>
<keyword evidence="10" id="KW-1185">Reference proteome</keyword>
<evidence type="ECO:0000313" key="10">
    <source>
        <dbReference type="Proteomes" id="UP000094378"/>
    </source>
</evidence>
<dbReference type="EC" id="1.5.1.3" evidence="3"/>
<dbReference type="EMBL" id="CP017015">
    <property type="protein sequence ID" value="AOG60646.1"/>
    <property type="molecule type" value="Genomic_DNA"/>
</dbReference>
<keyword evidence="5" id="KW-0521">NADP</keyword>
<dbReference type="GO" id="GO:0046655">
    <property type="term" value="P:folic acid metabolic process"/>
    <property type="evidence" value="ECO:0007669"/>
    <property type="project" value="TreeGrafter"/>
</dbReference>
<evidence type="ECO:0000256" key="3">
    <source>
        <dbReference type="ARBA" id="ARBA00012856"/>
    </source>
</evidence>
<dbReference type="GO" id="GO:0004146">
    <property type="term" value="F:dihydrofolate reductase activity"/>
    <property type="evidence" value="ECO:0007669"/>
    <property type="project" value="UniProtKB-EC"/>
</dbReference>
<feature type="domain" description="DHFR" evidence="8">
    <location>
        <begin position="1"/>
        <end position="156"/>
    </location>
</feature>
<dbReference type="Pfam" id="PF00186">
    <property type="entry name" value="DHFR_1"/>
    <property type="match status" value="1"/>
</dbReference>
<dbReference type="GO" id="GO:0050661">
    <property type="term" value="F:NADP binding"/>
    <property type="evidence" value="ECO:0007669"/>
    <property type="project" value="InterPro"/>
</dbReference>
<dbReference type="PANTHER" id="PTHR48069:SF3">
    <property type="entry name" value="DIHYDROFOLATE REDUCTASE"/>
    <property type="match status" value="1"/>
</dbReference>
<dbReference type="PATRIC" id="fig|216938.3.peg.710"/>
<dbReference type="Gene3D" id="3.40.430.10">
    <property type="entry name" value="Dihydrofolate Reductase, subunit A"/>
    <property type="match status" value="1"/>
</dbReference>
<dbReference type="SUPFAM" id="SSF53597">
    <property type="entry name" value="Dihydrofolate reductase-like"/>
    <property type="match status" value="1"/>
</dbReference>
<dbReference type="InterPro" id="IPR001796">
    <property type="entry name" value="DHFR_dom"/>
</dbReference>
<reference evidence="9 10" key="1">
    <citation type="submission" date="2016-08" db="EMBL/GenBank/DDBJ databases">
        <title>Complete genome sequence of Spiroplasma helicoides TABS-2 (DSM 22551).</title>
        <authorList>
            <person name="Shen W.-Y."/>
            <person name="Lo W.-S."/>
            <person name="Lai Y.-C."/>
            <person name="Kuo C.-H."/>
        </authorList>
    </citation>
    <scope>NUCLEOTIDE SEQUENCE [LARGE SCALE GENOMIC DNA]</scope>
    <source>
        <strain evidence="9 10">TABS-2</strain>
    </source>
</reference>
<organism evidence="9 10">
    <name type="scientific">Spiroplasma helicoides</name>
    <dbReference type="NCBI Taxonomy" id="216938"/>
    <lineage>
        <taxon>Bacteria</taxon>
        <taxon>Bacillati</taxon>
        <taxon>Mycoplasmatota</taxon>
        <taxon>Mollicutes</taxon>
        <taxon>Entomoplasmatales</taxon>
        <taxon>Spiroplasmataceae</taxon>
        <taxon>Spiroplasma</taxon>
    </lineage>
</organism>
<comment type="pathway">
    <text evidence="1">Cofactor biosynthesis; tetrahydrofolate biosynthesis; 5,6,7,8-tetrahydrofolate from 7,8-dihydrofolate: step 1/1.</text>
</comment>
<dbReference type="PROSITE" id="PS51330">
    <property type="entry name" value="DHFR_2"/>
    <property type="match status" value="1"/>
</dbReference>
<dbReference type="GO" id="GO:0046654">
    <property type="term" value="P:tetrahydrofolate biosynthetic process"/>
    <property type="evidence" value="ECO:0007669"/>
    <property type="project" value="UniProtKB-UniPathway"/>
</dbReference>
<dbReference type="GO" id="GO:0006730">
    <property type="term" value="P:one-carbon metabolic process"/>
    <property type="evidence" value="ECO:0007669"/>
    <property type="project" value="UniProtKB-KW"/>
</dbReference>
<keyword evidence="4" id="KW-0554">One-carbon metabolism</keyword>
<dbReference type="Proteomes" id="UP000094378">
    <property type="component" value="Chromosome"/>
</dbReference>
<accession>A0A1B3SL39</accession>
<dbReference type="InterPro" id="IPR024072">
    <property type="entry name" value="DHFR-like_dom_sf"/>
</dbReference>
<name>A0A1B3SL39_9MOLU</name>
<dbReference type="InterPro" id="IPR012259">
    <property type="entry name" value="DHFR"/>
</dbReference>
<dbReference type="GO" id="GO:0005829">
    <property type="term" value="C:cytosol"/>
    <property type="evidence" value="ECO:0007669"/>
    <property type="project" value="TreeGrafter"/>
</dbReference>
<dbReference type="OrthoDB" id="9804315at2"/>
<evidence type="ECO:0000256" key="4">
    <source>
        <dbReference type="ARBA" id="ARBA00022563"/>
    </source>
</evidence>
<dbReference type="CDD" id="cd00209">
    <property type="entry name" value="DHFR"/>
    <property type="match status" value="1"/>
</dbReference>
<keyword evidence="6" id="KW-0560">Oxidoreductase</keyword>
<dbReference type="PANTHER" id="PTHR48069">
    <property type="entry name" value="DIHYDROFOLATE REDUCTASE"/>
    <property type="match status" value="1"/>
</dbReference>